<dbReference type="EMBL" id="JARQGV010000004">
    <property type="protein sequence ID" value="MDT2252635.1"/>
    <property type="molecule type" value="Genomic_DNA"/>
</dbReference>
<evidence type="ECO:0000313" key="2">
    <source>
        <dbReference type="Proteomes" id="UP001259239"/>
    </source>
</evidence>
<reference evidence="1" key="2">
    <citation type="submission" date="2023-03" db="EMBL/GenBank/DDBJ databases">
        <authorList>
            <person name="Obshta O."/>
            <person name="Zabrodski M.W."/>
            <person name="Soomro T."/>
            <person name="Wilson G."/>
            <person name="Masood F."/>
            <person name="Thebeau J."/>
            <person name="Bezerra Da Silva M.C."/>
            <person name="Raza F."/>
            <person name="Biganski S."/>
            <person name="Jose M."/>
            <person name="Camilli M."/>
            <person name="Kozii I.V."/>
            <person name="Kozii R.V."/>
            <person name="Simko E."/>
            <person name="Wood S.C."/>
        </authorList>
    </citation>
    <scope>NUCLEOTIDE SEQUENCE</scope>
    <source>
        <strain evidence="1">PL001</strain>
    </source>
</reference>
<reference evidence="1" key="1">
    <citation type="journal article" date="2023" name="J. Vet. Diagn. Invest.">
        <title>Oxytetracycline-resistant Paenibacillus larvae identified in commercial beekeeping operations in Saskatchewan using pooled honey sampling.</title>
        <authorList>
            <person name="Obshta O."/>
            <person name="Zabrodski M.W."/>
            <person name="Soomro T."/>
            <person name="Wilson G."/>
            <person name="Masood F."/>
            <person name="Thebeau J."/>
            <person name="Silva M.C.B."/>
            <person name="Biganski S."/>
            <person name="Kozii I.V."/>
            <person name="Koziy R.V."/>
            <person name="Raza M.F."/>
            <person name="Jose M.S."/>
            <person name="Simko E."/>
            <person name="Wood S.C."/>
        </authorList>
    </citation>
    <scope>NUCLEOTIDE SEQUENCE</scope>
    <source>
        <strain evidence="1">PL001</strain>
    </source>
</reference>
<dbReference type="RefSeq" id="WP_155116241.1">
    <property type="nucleotide sequence ID" value="NZ_JAMDNE010000114.1"/>
</dbReference>
<organism evidence="1 2">
    <name type="scientific">Paenibacillus larvae</name>
    <dbReference type="NCBI Taxonomy" id="1464"/>
    <lineage>
        <taxon>Bacteria</taxon>
        <taxon>Bacillati</taxon>
        <taxon>Bacillota</taxon>
        <taxon>Bacilli</taxon>
        <taxon>Bacillales</taxon>
        <taxon>Paenibacillaceae</taxon>
        <taxon>Paenibacillus</taxon>
    </lineage>
</organism>
<comment type="caution">
    <text evidence="1">The sequence shown here is derived from an EMBL/GenBank/DDBJ whole genome shotgun (WGS) entry which is preliminary data.</text>
</comment>
<proteinExistence type="predicted"/>
<gene>
    <name evidence="1" type="ORF">P7H09_15565</name>
</gene>
<accession>A0AAP5JVE4</accession>
<sequence>MVLGFFSSNAEAAYQTQIKGPFYKVFIGSELDTWAAKHSSPSLTLSAAGRKAAIAKYGKIIPDIHYKIKWYQKIQYSPYGLSYRGTIVDYSCVW</sequence>
<dbReference type="Proteomes" id="UP001259239">
    <property type="component" value="Unassembled WGS sequence"/>
</dbReference>
<protein>
    <submittedName>
        <fullName evidence="1">Uncharacterized protein</fullName>
    </submittedName>
</protein>
<name>A0AAP5JVE4_9BACL</name>
<dbReference type="AlphaFoldDB" id="A0AAP5JVE4"/>
<evidence type="ECO:0000313" key="1">
    <source>
        <dbReference type="EMBL" id="MDT2252635.1"/>
    </source>
</evidence>